<evidence type="ECO:0000313" key="1">
    <source>
        <dbReference type="EMBL" id="VVM04885.1"/>
    </source>
</evidence>
<dbReference type="AlphaFoldDB" id="A0A5E6MHB4"/>
<dbReference type="EMBL" id="CABFUZ020000053">
    <property type="protein sequence ID" value="VVM04885.1"/>
    <property type="molecule type" value="Genomic_DNA"/>
</dbReference>
<reference evidence="1" key="1">
    <citation type="submission" date="2019-09" db="EMBL/GenBank/DDBJ databases">
        <authorList>
            <person name="Cremers G."/>
        </authorList>
    </citation>
    <scope>NUCLEOTIDE SEQUENCE [LARGE SCALE GENOMIC DNA]</scope>
    <source>
        <strain evidence="1">3B</strain>
    </source>
</reference>
<keyword evidence="2" id="KW-1185">Reference proteome</keyword>
<dbReference type="RefSeq" id="WP_142524391.1">
    <property type="nucleotide sequence ID" value="NZ_CABFUZ020000053.1"/>
</dbReference>
<gene>
    <name evidence="1" type="ORF">MAMC_00261</name>
</gene>
<name>A0A5E6MHB4_9BACT</name>
<accession>A0A5E6MHB4</accession>
<evidence type="ECO:0000313" key="2">
    <source>
        <dbReference type="Proteomes" id="UP000381693"/>
    </source>
</evidence>
<dbReference type="OrthoDB" id="196679at2"/>
<protein>
    <submittedName>
        <fullName evidence="1">Uncharacterized protein</fullName>
    </submittedName>
</protein>
<dbReference type="Proteomes" id="UP000381693">
    <property type="component" value="Unassembled WGS sequence"/>
</dbReference>
<comment type="caution">
    <text evidence="1">The sequence shown here is derived from an EMBL/GenBank/DDBJ whole genome shotgun (WGS) entry which is preliminary data.</text>
</comment>
<sequence>MSDCEEKCCHEEKSGHHKGAEGCPEEGDLVGHIAQLWKSASCAAWSEVLKEILKEKIRAQWGSQLEKGAEAYVAAAGAGWQAKVAKAKAEAEFRKAIEKSMLG</sequence>
<proteinExistence type="predicted"/>
<organism evidence="1 2">
    <name type="scientific">Methylacidimicrobium cyclopophantes</name>
    <dbReference type="NCBI Taxonomy" id="1041766"/>
    <lineage>
        <taxon>Bacteria</taxon>
        <taxon>Pseudomonadati</taxon>
        <taxon>Verrucomicrobiota</taxon>
        <taxon>Methylacidimicrobium</taxon>
    </lineage>
</organism>